<evidence type="ECO:0000313" key="2">
    <source>
        <dbReference type="Proteomes" id="UP000487929"/>
    </source>
</evidence>
<gene>
    <name evidence="1" type="ORF">GRB96_08645</name>
</gene>
<protein>
    <submittedName>
        <fullName evidence="1">Uncharacterized protein</fullName>
    </submittedName>
</protein>
<accession>A0A7X4W585</accession>
<dbReference type="Proteomes" id="UP000487929">
    <property type="component" value="Unassembled WGS sequence"/>
</dbReference>
<dbReference type="AlphaFoldDB" id="A0A7X4W585"/>
<name>A0A7X4W585_9GAMM</name>
<comment type="caution">
    <text evidence="1">The sequence shown here is derived from an EMBL/GenBank/DDBJ whole genome shotgun (WGS) entry which is preliminary data.</text>
</comment>
<keyword evidence="2" id="KW-1185">Reference proteome</keyword>
<evidence type="ECO:0000313" key="1">
    <source>
        <dbReference type="EMBL" id="NAW34485.1"/>
    </source>
</evidence>
<proteinExistence type="predicted"/>
<dbReference type="RefSeq" id="WP_023005336.1">
    <property type="nucleotide sequence ID" value="NZ_CANMEG010000015.1"/>
</dbReference>
<sequence length="66" mass="7367">MTTRLSRLRSLSAASRAAAHRAMARAALFSDSSLRVRYQRYEHHMHKARQLESIVASAAQDQGVVS</sequence>
<reference evidence="1 2" key="1">
    <citation type="submission" date="2019-12" db="EMBL/GenBank/DDBJ databases">
        <title>Draft genome sequencing of Halomonas alimentaria DSM 15356.</title>
        <authorList>
            <person name="Pandiyan K."/>
            <person name="Kushwaha P."/>
            <person name="Gowdham M."/>
            <person name="Chakdar H."/>
            <person name="Singh A."/>
            <person name="Kumar M."/>
            <person name="Saxena A.K."/>
        </authorList>
    </citation>
    <scope>NUCLEOTIDE SEQUENCE [LARGE SCALE GENOMIC DNA]</scope>
    <source>
        <strain evidence="1 2">DSM 15356</strain>
    </source>
</reference>
<organism evidence="1 2">
    <name type="scientific">Halomonas alimentaria</name>
    <dbReference type="NCBI Taxonomy" id="147248"/>
    <lineage>
        <taxon>Bacteria</taxon>
        <taxon>Pseudomonadati</taxon>
        <taxon>Pseudomonadota</taxon>
        <taxon>Gammaproteobacteria</taxon>
        <taxon>Oceanospirillales</taxon>
        <taxon>Halomonadaceae</taxon>
        <taxon>Halomonas</taxon>
    </lineage>
</organism>
<dbReference type="EMBL" id="WUTT01000001">
    <property type="protein sequence ID" value="NAW34485.1"/>
    <property type="molecule type" value="Genomic_DNA"/>
</dbReference>